<dbReference type="SMART" id="SM00354">
    <property type="entry name" value="HTH_LACI"/>
    <property type="match status" value="1"/>
</dbReference>
<dbReference type="OrthoDB" id="9785139at2"/>
<dbReference type="PRINTS" id="PR00036">
    <property type="entry name" value="HTHLACI"/>
</dbReference>
<dbReference type="PROSITE" id="PS00356">
    <property type="entry name" value="HTH_LACI_1"/>
    <property type="match status" value="1"/>
</dbReference>
<dbReference type="GO" id="GO:0000976">
    <property type="term" value="F:transcription cis-regulatory region binding"/>
    <property type="evidence" value="ECO:0007669"/>
    <property type="project" value="TreeGrafter"/>
</dbReference>
<dbReference type="Pfam" id="PF13377">
    <property type="entry name" value="Peripla_BP_3"/>
    <property type="match status" value="1"/>
</dbReference>
<dbReference type="EMBL" id="JGZU01000002">
    <property type="protein sequence ID" value="KFJ08311.1"/>
    <property type="molecule type" value="Genomic_DNA"/>
</dbReference>
<dbReference type="Pfam" id="PF00356">
    <property type="entry name" value="LacI"/>
    <property type="match status" value="1"/>
</dbReference>
<dbReference type="InterPro" id="IPR046335">
    <property type="entry name" value="LacI/GalR-like_sensor"/>
</dbReference>
<comment type="caution">
    <text evidence="1">The sequence shown here is derived from an EMBL/GenBank/DDBJ whole genome shotgun (WGS) entry which is preliminary data.</text>
</comment>
<dbReference type="SUPFAM" id="SSF53822">
    <property type="entry name" value="Periplasmic binding protein-like I"/>
    <property type="match status" value="1"/>
</dbReference>
<dbReference type="PROSITE" id="PS50932">
    <property type="entry name" value="HTH_LACI_2"/>
    <property type="match status" value="1"/>
</dbReference>
<proteinExistence type="predicted"/>
<protein>
    <submittedName>
        <fullName evidence="1">Transcriptional regulator, LacI family</fullName>
    </submittedName>
</protein>
<dbReference type="CDD" id="cd01392">
    <property type="entry name" value="HTH_LacI"/>
    <property type="match status" value="1"/>
</dbReference>
<dbReference type="Gene3D" id="1.10.260.40">
    <property type="entry name" value="lambda repressor-like DNA-binding domains"/>
    <property type="match status" value="1"/>
</dbReference>
<dbReference type="Gene3D" id="3.40.50.2300">
    <property type="match status" value="2"/>
</dbReference>
<evidence type="ECO:0000313" key="1">
    <source>
        <dbReference type="EMBL" id="KFJ08311.1"/>
    </source>
</evidence>
<dbReference type="InterPro" id="IPR010982">
    <property type="entry name" value="Lambda_DNA-bd_dom_sf"/>
</dbReference>
<dbReference type="GO" id="GO:0003700">
    <property type="term" value="F:DNA-binding transcription factor activity"/>
    <property type="evidence" value="ECO:0007669"/>
    <property type="project" value="TreeGrafter"/>
</dbReference>
<dbReference type="SUPFAM" id="SSF47413">
    <property type="entry name" value="lambda repressor-like DNA-binding domains"/>
    <property type="match status" value="1"/>
</dbReference>
<dbReference type="CDD" id="cd01574">
    <property type="entry name" value="PBP1_LacI"/>
    <property type="match status" value="1"/>
</dbReference>
<gene>
    <name evidence="1" type="ORF">BITS_0820</name>
</gene>
<dbReference type="InterPro" id="IPR000843">
    <property type="entry name" value="HTH_LacI"/>
</dbReference>
<dbReference type="STRING" id="356829.BITS_0820"/>
<reference evidence="1 2" key="1">
    <citation type="submission" date="2014-03" db="EMBL/GenBank/DDBJ databases">
        <title>Genomics of Bifidobacteria.</title>
        <authorList>
            <person name="Ventura M."/>
            <person name="Milani C."/>
            <person name="Lugli G.A."/>
        </authorList>
    </citation>
    <scope>NUCLEOTIDE SEQUENCE [LARGE SCALE GENOMIC DNA]</scope>
    <source>
        <strain evidence="1 2">JCM 13495</strain>
    </source>
</reference>
<evidence type="ECO:0000313" key="2">
    <source>
        <dbReference type="Proteomes" id="UP000029080"/>
    </source>
</evidence>
<dbReference type="PANTHER" id="PTHR30146:SF109">
    <property type="entry name" value="HTH-TYPE TRANSCRIPTIONAL REGULATOR GALS"/>
    <property type="match status" value="1"/>
</dbReference>
<name>A0A087EKL0_9BIFI</name>
<dbReference type="InterPro" id="IPR028082">
    <property type="entry name" value="Peripla_BP_I"/>
</dbReference>
<keyword evidence="2" id="KW-1185">Reference proteome</keyword>
<dbReference type="eggNOG" id="COG1609">
    <property type="taxonomic scope" value="Bacteria"/>
</dbReference>
<dbReference type="PANTHER" id="PTHR30146">
    <property type="entry name" value="LACI-RELATED TRANSCRIPTIONAL REPRESSOR"/>
    <property type="match status" value="1"/>
</dbReference>
<organism evidence="1 2">
    <name type="scientific">Bifidobacterium tsurumiense</name>
    <dbReference type="NCBI Taxonomy" id="356829"/>
    <lineage>
        <taxon>Bacteria</taxon>
        <taxon>Bacillati</taxon>
        <taxon>Actinomycetota</taxon>
        <taxon>Actinomycetes</taxon>
        <taxon>Bifidobacteriales</taxon>
        <taxon>Bifidobacteriaceae</taxon>
        <taxon>Bifidobacterium</taxon>
    </lineage>
</organism>
<sequence length="342" mass="37812">MQHEHKTDRHIRTSIIDVAKRAGVSPSTVSRVINGTATVSSDKKRLVEAAIQDLNFEPNRFARSLIINRSEIIGVIIDRSIRYATANVLVQLEEHAASRGYMSMVFTIDRPFHDNLQTLLAKYNSVSIDGLIVIAPRTGLPEQVAKADINIPVVVISSQLEDIGVPMVGEDQYQGAYKMVNFLAGLGHKQIWHVSGGMDWFDEQQRRRGWNDALLDHGLSANRKDLRAGSWNPQKTYEMMQKADLSTAPDAIFVASDHMAMAAIAALKSRGIAVPKDISVVGYDDTEGAEYASSPLTTVLQDLPFVARKAVELLINMIDGEEVPMVTRIEPKLIVRESAIAR</sequence>
<accession>A0A087EKL0</accession>
<dbReference type="AlphaFoldDB" id="A0A087EKL0"/>
<dbReference type="RefSeq" id="WP_026641781.1">
    <property type="nucleotide sequence ID" value="NZ_JAXEUP010000019.1"/>
</dbReference>
<dbReference type="Proteomes" id="UP000029080">
    <property type="component" value="Unassembled WGS sequence"/>
</dbReference>